<dbReference type="RefSeq" id="WP_346112344.1">
    <property type="nucleotide sequence ID" value="NZ_BAAAMU010000096.1"/>
</dbReference>
<gene>
    <name evidence="2" type="ORF">GCM10009733_083230</name>
</gene>
<reference evidence="2 3" key="1">
    <citation type="journal article" date="2019" name="Int. J. Syst. Evol. Microbiol.">
        <title>The Global Catalogue of Microorganisms (GCM) 10K type strain sequencing project: providing services to taxonomists for standard genome sequencing and annotation.</title>
        <authorList>
            <consortium name="The Broad Institute Genomics Platform"/>
            <consortium name="The Broad Institute Genome Sequencing Center for Infectious Disease"/>
            <person name="Wu L."/>
            <person name="Ma J."/>
        </authorList>
    </citation>
    <scope>NUCLEOTIDE SEQUENCE [LARGE SCALE GENOMIC DNA]</scope>
    <source>
        <strain evidence="2 3">JCM 13929</strain>
    </source>
</reference>
<evidence type="ECO:0000313" key="3">
    <source>
        <dbReference type="Proteomes" id="UP001500064"/>
    </source>
</evidence>
<organism evidence="2 3">
    <name type="scientific">Nonomuraea maheshkhaliensis</name>
    <dbReference type="NCBI Taxonomy" id="419590"/>
    <lineage>
        <taxon>Bacteria</taxon>
        <taxon>Bacillati</taxon>
        <taxon>Actinomycetota</taxon>
        <taxon>Actinomycetes</taxon>
        <taxon>Streptosporangiales</taxon>
        <taxon>Streptosporangiaceae</taxon>
        <taxon>Nonomuraea</taxon>
    </lineage>
</organism>
<dbReference type="InterPro" id="IPR045935">
    <property type="entry name" value="DUF6355"/>
</dbReference>
<evidence type="ECO:0008006" key="4">
    <source>
        <dbReference type="Google" id="ProtNLM"/>
    </source>
</evidence>
<comment type="caution">
    <text evidence="2">The sequence shown here is derived from an EMBL/GenBank/DDBJ whole genome shotgun (WGS) entry which is preliminary data.</text>
</comment>
<sequence length="102" mass="10928">MKRTVRALLTSAAIVATLGLPSAAASAHTTTTGAASSAAPCGEHWNLDELWYNHCGETDVVIYADRRNIGGARDFEKCVGPGDHHLGWWPDFLGAWYAGKLC</sequence>
<accession>A0ABN2GLV6</accession>
<name>A0ABN2GLV6_9ACTN</name>
<evidence type="ECO:0000313" key="2">
    <source>
        <dbReference type="EMBL" id="GAA1673464.1"/>
    </source>
</evidence>
<proteinExistence type="predicted"/>
<feature type="signal peptide" evidence="1">
    <location>
        <begin position="1"/>
        <end position="27"/>
    </location>
</feature>
<keyword evidence="1" id="KW-0732">Signal</keyword>
<dbReference type="Pfam" id="PF19882">
    <property type="entry name" value="DUF6355"/>
    <property type="match status" value="1"/>
</dbReference>
<feature type="chain" id="PRO_5047161813" description="Secreted protein" evidence="1">
    <location>
        <begin position="28"/>
        <end position="102"/>
    </location>
</feature>
<dbReference type="EMBL" id="BAAAMU010000096">
    <property type="protein sequence ID" value="GAA1673464.1"/>
    <property type="molecule type" value="Genomic_DNA"/>
</dbReference>
<dbReference type="Proteomes" id="UP001500064">
    <property type="component" value="Unassembled WGS sequence"/>
</dbReference>
<evidence type="ECO:0000256" key="1">
    <source>
        <dbReference type="SAM" id="SignalP"/>
    </source>
</evidence>
<protein>
    <recommendedName>
        <fullName evidence="4">Secreted protein</fullName>
    </recommendedName>
</protein>
<keyword evidence="3" id="KW-1185">Reference proteome</keyword>